<protein>
    <submittedName>
        <fullName evidence="3">Arginine--tRNA ligase</fullName>
    </submittedName>
</protein>
<evidence type="ECO:0000313" key="3">
    <source>
        <dbReference type="EMBL" id="OXA47028.1"/>
    </source>
</evidence>
<feature type="signal peptide" evidence="2">
    <location>
        <begin position="1"/>
        <end position="22"/>
    </location>
</feature>
<feature type="region of interest" description="Disordered" evidence="1">
    <location>
        <begin position="396"/>
        <end position="417"/>
    </location>
</feature>
<comment type="caution">
    <text evidence="3">The sequence shown here is derived from an EMBL/GenBank/DDBJ whole genome shotgun (WGS) entry which is preliminary data.</text>
</comment>
<keyword evidence="4" id="KW-1185">Reference proteome</keyword>
<gene>
    <name evidence="3" type="ORF">Fcan01_18074</name>
</gene>
<proteinExistence type="predicted"/>
<keyword evidence="2" id="KW-0732">Signal</keyword>
<dbReference type="Gene3D" id="2.170.15.10">
    <property type="entry name" value="Proaerolysin, chain A, domain 3"/>
    <property type="match status" value="1"/>
</dbReference>
<sequence>MLVKILTCFCLLCNISVQKGVSQGNTNVQCRFSWVPFSIGNNIPSSAIQIDDKEEFFPSYPIRAWFEGSTYAGTYDMSIDFPLLPIQIQYDNNTEPFSLEILTNPHGCNFTWSGTRSGIYISKNAQWVETNKSTETYVSRAKIDDVYISGQTQLDRNSQYYLSVGVLNEDANGTDVTTINEGFQFLCGYSDGLELHLIQIEFEQRPFGGQPDFVGIDEIHNLANTLVTQKVSHRKSIRQETTITITETWTTTTTKTVTINLIFYKKKKTETHTTTHSVSNSYTTIEETDIEIMREIQIAPKTSVQACSTVTIMEGSQVRYTALAMYKARGIGPEELLAMISTELKDVDPWIEGNDIYFEMTDTISYSLAMATSFIVVPYEAINGCSSLQQSISTKRKSRRNASLNDTSSNKFIKEEL</sequence>
<feature type="compositionally biased region" description="Polar residues" evidence="1">
    <location>
        <begin position="401"/>
        <end position="411"/>
    </location>
</feature>
<organism evidence="3 4">
    <name type="scientific">Folsomia candida</name>
    <name type="common">Springtail</name>
    <dbReference type="NCBI Taxonomy" id="158441"/>
    <lineage>
        <taxon>Eukaryota</taxon>
        <taxon>Metazoa</taxon>
        <taxon>Ecdysozoa</taxon>
        <taxon>Arthropoda</taxon>
        <taxon>Hexapoda</taxon>
        <taxon>Collembola</taxon>
        <taxon>Entomobryomorpha</taxon>
        <taxon>Isotomoidea</taxon>
        <taxon>Isotomidae</taxon>
        <taxon>Proisotominae</taxon>
        <taxon>Folsomia</taxon>
    </lineage>
</organism>
<evidence type="ECO:0000313" key="4">
    <source>
        <dbReference type="Proteomes" id="UP000198287"/>
    </source>
</evidence>
<reference evidence="3 4" key="1">
    <citation type="submission" date="2015-12" db="EMBL/GenBank/DDBJ databases">
        <title>The genome of Folsomia candida.</title>
        <authorList>
            <person name="Faddeeva A."/>
            <person name="Derks M.F."/>
            <person name="Anvar Y."/>
            <person name="Smit S."/>
            <person name="Van Straalen N."/>
            <person name="Roelofs D."/>
        </authorList>
    </citation>
    <scope>NUCLEOTIDE SEQUENCE [LARGE SCALE GENOMIC DNA]</scope>
    <source>
        <strain evidence="3 4">VU population</strain>
        <tissue evidence="3">Whole body</tissue>
    </source>
</reference>
<dbReference type="AlphaFoldDB" id="A0A226DPT2"/>
<name>A0A226DPT2_FOLCA</name>
<dbReference type="EMBL" id="LNIX01000014">
    <property type="protein sequence ID" value="OXA47028.1"/>
    <property type="molecule type" value="Genomic_DNA"/>
</dbReference>
<feature type="chain" id="PRO_5012330246" evidence="2">
    <location>
        <begin position="23"/>
        <end position="417"/>
    </location>
</feature>
<keyword evidence="3" id="KW-0436">Ligase</keyword>
<accession>A0A226DPT2</accession>
<evidence type="ECO:0000256" key="1">
    <source>
        <dbReference type="SAM" id="MobiDB-lite"/>
    </source>
</evidence>
<evidence type="ECO:0000256" key="2">
    <source>
        <dbReference type="SAM" id="SignalP"/>
    </source>
</evidence>
<dbReference type="Proteomes" id="UP000198287">
    <property type="component" value="Unassembled WGS sequence"/>
</dbReference>
<dbReference type="GO" id="GO:0016874">
    <property type="term" value="F:ligase activity"/>
    <property type="evidence" value="ECO:0007669"/>
    <property type="project" value="UniProtKB-KW"/>
</dbReference>